<dbReference type="PRINTS" id="PR01437">
    <property type="entry name" value="NUOXDRDTASE4"/>
</dbReference>
<evidence type="ECO:0000256" key="5">
    <source>
        <dbReference type="ARBA" id="ARBA00023002"/>
    </source>
</evidence>
<feature type="transmembrane region" description="Helical" evidence="8">
    <location>
        <begin position="43"/>
        <end position="67"/>
    </location>
</feature>
<evidence type="ECO:0000313" key="10">
    <source>
        <dbReference type="EMBL" id="PZW41096.1"/>
    </source>
</evidence>
<feature type="transmembrane region" description="Helical" evidence="8">
    <location>
        <begin position="15"/>
        <end position="36"/>
    </location>
</feature>
<dbReference type="PANTHER" id="PTHR42682">
    <property type="entry name" value="HYDROGENASE-4 COMPONENT F"/>
    <property type="match status" value="1"/>
</dbReference>
<dbReference type="GO" id="GO:0008137">
    <property type="term" value="F:NADH dehydrogenase (ubiquinone) activity"/>
    <property type="evidence" value="ECO:0007669"/>
    <property type="project" value="InterPro"/>
</dbReference>
<feature type="transmembrane region" description="Helical" evidence="8">
    <location>
        <begin position="661"/>
        <end position="679"/>
    </location>
</feature>
<feature type="transmembrane region" description="Helical" evidence="8">
    <location>
        <begin position="140"/>
        <end position="158"/>
    </location>
</feature>
<evidence type="ECO:0000256" key="7">
    <source>
        <dbReference type="RuleBase" id="RU000320"/>
    </source>
</evidence>
<dbReference type="EMBL" id="QKYU01000022">
    <property type="protein sequence ID" value="PZW41096.1"/>
    <property type="molecule type" value="Genomic_DNA"/>
</dbReference>
<dbReference type="Pfam" id="PF00361">
    <property type="entry name" value="Proton_antipo_M"/>
    <property type="match status" value="1"/>
</dbReference>
<feature type="transmembrane region" description="Helical" evidence="8">
    <location>
        <begin position="211"/>
        <end position="234"/>
    </location>
</feature>
<sequence>MGAILGVNEDSHPPVLILFTCLLAGLVVAGLAGALWPKAGRGVACVCLLAALGFVAIALFGLLRAPSAMVLPIGPPGQALSLVLDPLAAWFLLILGLSAAAASLYALADAAHAAPRVVAGFPLFVAGMALSLLAGDGVTLLLGFEAMSLASWVLVGYGHADAANRQAARLYLCFALLSGLCLAAALALWAASAGGIGLDVLRAAPPDGWRAAVILALVLAGAGSKAGLVPLHGWLPLAHPAAPGHVSALMSSAMVKVAIYVMARLLLDCAGPAQPLWWGVPLLALGAASAVLGALRAALEEDTKVILACSTIENVGLIVAALGLAAIFRAADLGALAALATGAALLHALAHSVFKAGLFLAAAAVLTGAGSRRLDSLGGLIHAMPATAACAGVLAAAAAALPPLSGFAGEWLLVQSLLAGWRIGPLPMQVGLAAAVALVGLAAALAAAAMVRLYGLVFLGRPRGPRSAAAREAPPLARAALIGCAGLTVLIGLAPGPLLRLAEEAVRTAVRQNIADQAQLFLLAPGGGATAYAAPLLALLLAAGIAALYLGMRRYSPAEPVLGPAWGCGFLPAPPELPFGDPLAQPSAAGFGQPLRRMLGSSVLGAREVVTMPEPGDPAPARLEAGFADPVFAGLLAPLAALRDWLADRAERLRDMSLRRCLSLSFGTLVALLALLAWLET</sequence>
<proteinExistence type="predicted"/>
<evidence type="ECO:0000256" key="2">
    <source>
        <dbReference type="ARBA" id="ARBA00022475"/>
    </source>
</evidence>
<keyword evidence="10" id="KW-0456">Lyase</keyword>
<feature type="transmembrane region" description="Helical" evidence="8">
    <location>
        <begin position="430"/>
        <end position="455"/>
    </location>
</feature>
<evidence type="ECO:0000313" key="11">
    <source>
        <dbReference type="Proteomes" id="UP000249688"/>
    </source>
</evidence>
<feature type="domain" description="NADH:quinone oxidoreductase/Mrp antiporter transmembrane" evidence="9">
    <location>
        <begin position="135"/>
        <end position="419"/>
    </location>
</feature>
<dbReference type="Proteomes" id="UP000249688">
    <property type="component" value="Unassembled WGS sequence"/>
</dbReference>
<feature type="transmembrane region" description="Helical" evidence="8">
    <location>
        <begin position="348"/>
        <end position="368"/>
    </location>
</feature>
<evidence type="ECO:0000256" key="6">
    <source>
        <dbReference type="ARBA" id="ARBA00023136"/>
    </source>
</evidence>
<feature type="transmembrane region" description="Helical" evidence="8">
    <location>
        <begin position="476"/>
        <end position="494"/>
    </location>
</feature>
<comment type="caution">
    <text evidence="10">The sequence shown here is derived from an EMBL/GenBank/DDBJ whole genome shotgun (WGS) entry which is preliminary data.</text>
</comment>
<feature type="transmembrane region" description="Helical" evidence="8">
    <location>
        <begin position="170"/>
        <end position="191"/>
    </location>
</feature>
<feature type="transmembrane region" description="Helical" evidence="8">
    <location>
        <begin position="246"/>
        <end position="263"/>
    </location>
</feature>
<reference evidence="10 11" key="1">
    <citation type="submission" date="2018-06" db="EMBL/GenBank/DDBJ databases">
        <title>Genomic Encyclopedia of Archaeal and Bacterial Type Strains, Phase II (KMG-II): from individual species to whole genera.</title>
        <authorList>
            <person name="Goeker M."/>
        </authorList>
    </citation>
    <scope>NUCLEOTIDE SEQUENCE [LARGE SCALE GENOMIC DNA]</scope>
    <source>
        <strain evidence="10 11">DSM 24525</strain>
    </source>
</reference>
<keyword evidence="11" id="KW-1185">Reference proteome</keyword>
<dbReference type="InterPro" id="IPR001750">
    <property type="entry name" value="ND/Mrp_TM"/>
</dbReference>
<keyword evidence="2" id="KW-1003">Cell membrane</keyword>
<feature type="transmembrane region" description="Helical" evidence="8">
    <location>
        <begin position="87"/>
        <end position="107"/>
    </location>
</feature>
<dbReference type="GO" id="GO:0042773">
    <property type="term" value="P:ATP synthesis coupled electron transport"/>
    <property type="evidence" value="ECO:0007669"/>
    <property type="project" value="InterPro"/>
</dbReference>
<keyword evidence="4 8" id="KW-1133">Transmembrane helix</keyword>
<feature type="transmembrane region" description="Helical" evidence="8">
    <location>
        <begin position="114"/>
        <end position="134"/>
    </location>
</feature>
<feature type="transmembrane region" description="Helical" evidence="8">
    <location>
        <begin position="380"/>
        <end position="401"/>
    </location>
</feature>
<accession>A0A2W7I2P3</accession>
<dbReference type="GO" id="GO:0005886">
    <property type="term" value="C:plasma membrane"/>
    <property type="evidence" value="ECO:0007669"/>
    <property type="project" value="UniProtKB-SubCell"/>
</dbReference>
<feature type="transmembrane region" description="Helical" evidence="8">
    <location>
        <begin position="529"/>
        <end position="550"/>
    </location>
</feature>
<evidence type="ECO:0000256" key="1">
    <source>
        <dbReference type="ARBA" id="ARBA00004651"/>
    </source>
</evidence>
<name>A0A2W7I2P3_9PROT</name>
<organism evidence="10 11">
    <name type="scientific">Humitalea rosea</name>
    <dbReference type="NCBI Taxonomy" id="990373"/>
    <lineage>
        <taxon>Bacteria</taxon>
        <taxon>Pseudomonadati</taxon>
        <taxon>Pseudomonadota</taxon>
        <taxon>Alphaproteobacteria</taxon>
        <taxon>Acetobacterales</taxon>
        <taxon>Roseomonadaceae</taxon>
        <taxon>Humitalea</taxon>
    </lineage>
</organism>
<keyword evidence="5" id="KW-0560">Oxidoreductase</keyword>
<dbReference type="InterPro" id="IPR052175">
    <property type="entry name" value="ComplexI-like_HydComp"/>
</dbReference>
<evidence type="ECO:0000256" key="8">
    <source>
        <dbReference type="SAM" id="Phobius"/>
    </source>
</evidence>
<dbReference type="AlphaFoldDB" id="A0A2W7I2P3"/>
<dbReference type="GO" id="GO:0016829">
    <property type="term" value="F:lyase activity"/>
    <property type="evidence" value="ECO:0007669"/>
    <property type="project" value="UniProtKB-KW"/>
</dbReference>
<dbReference type="GO" id="GO:0016491">
    <property type="term" value="F:oxidoreductase activity"/>
    <property type="evidence" value="ECO:0007669"/>
    <property type="project" value="UniProtKB-KW"/>
</dbReference>
<comment type="subcellular location">
    <subcellularLocation>
        <location evidence="1">Cell membrane</location>
        <topology evidence="1">Multi-pass membrane protein</topology>
    </subcellularLocation>
    <subcellularLocation>
        <location evidence="7">Membrane</location>
        <topology evidence="7">Multi-pass membrane protein</topology>
    </subcellularLocation>
</comment>
<dbReference type="PANTHER" id="PTHR42682:SF3">
    <property type="entry name" value="FORMATE HYDROGENLYASE SUBUNIT 3-RELATED"/>
    <property type="match status" value="1"/>
</dbReference>
<feature type="transmembrane region" description="Helical" evidence="8">
    <location>
        <begin position="275"/>
        <end position="298"/>
    </location>
</feature>
<keyword evidence="3 7" id="KW-0812">Transmembrane</keyword>
<protein>
    <submittedName>
        <fullName evidence="10">Formate hydrogenlyase subunit 3/multisubunit Na+/H+ antiporter MnhD subunit</fullName>
    </submittedName>
</protein>
<evidence type="ECO:0000256" key="4">
    <source>
        <dbReference type="ARBA" id="ARBA00022989"/>
    </source>
</evidence>
<keyword evidence="6 8" id="KW-0472">Membrane</keyword>
<gene>
    <name evidence="10" type="ORF">C8P66_12283</name>
</gene>
<evidence type="ECO:0000256" key="3">
    <source>
        <dbReference type="ARBA" id="ARBA00022692"/>
    </source>
</evidence>
<dbReference type="InterPro" id="IPR003918">
    <property type="entry name" value="NADH_UbQ_OxRdtase"/>
</dbReference>
<evidence type="ECO:0000259" key="9">
    <source>
        <dbReference type="Pfam" id="PF00361"/>
    </source>
</evidence>
<feature type="transmembrane region" description="Helical" evidence="8">
    <location>
        <begin position="305"/>
        <end position="328"/>
    </location>
</feature>